<gene>
    <name evidence="2" type="ORF">AWB67_02896</name>
</gene>
<dbReference type="EMBL" id="FCOL02000014">
    <property type="protein sequence ID" value="SAL59991.1"/>
    <property type="molecule type" value="Genomic_DNA"/>
</dbReference>
<dbReference type="RefSeq" id="WP_087656906.1">
    <property type="nucleotide sequence ID" value="NZ_FCOL02000014.1"/>
</dbReference>
<keyword evidence="3" id="KW-1185">Reference proteome</keyword>
<dbReference type="Proteomes" id="UP000054925">
    <property type="component" value="Unassembled WGS sequence"/>
</dbReference>
<evidence type="ECO:0000313" key="2">
    <source>
        <dbReference type="EMBL" id="SAL59991.1"/>
    </source>
</evidence>
<dbReference type="AlphaFoldDB" id="A0A158IVC3"/>
<keyword evidence="1" id="KW-1133">Transmembrane helix</keyword>
<organism evidence="2 3">
    <name type="scientific">Caballeronia terrestris</name>
    <dbReference type="NCBI Taxonomy" id="1226301"/>
    <lineage>
        <taxon>Bacteria</taxon>
        <taxon>Pseudomonadati</taxon>
        <taxon>Pseudomonadota</taxon>
        <taxon>Betaproteobacteria</taxon>
        <taxon>Burkholderiales</taxon>
        <taxon>Burkholderiaceae</taxon>
        <taxon>Caballeronia</taxon>
    </lineage>
</organism>
<evidence type="ECO:0000256" key="1">
    <source>
        <dbReference type="SAM" id="Phobius"/>
    </source>
</evidence>
<reference evidence="2" key="1">
    <citation type="submission" date="2016-01" db="EMBL/GenBank/DDBJ databases">
        <authorList>
            <person name="Peeters C."/>
        </authorList>
    </citation>
    <scope>NUCLEOTIDE SEQUENCE [LARGE SCALE GENOMIC DNA]</scope>
    <source>
        <strain evidence="2">LMG 22937</strain>
    </source>
</reference>
<comment type="caution">
    <text evidence="2">The sequence shown here is derived from an EMBL/GenBank/DDBJ whole genome shotgun (WGS) entry which is preliminary data.</text>
</comment>
<protein>
    <submittedName>
        <fullName evidence="2">Uncharacterized protein</fullName>
    </submittedName>
</protein>
<sequence>MHIETSHAGANHRPFNQPQQAVAALGPWTAHSYLNIALALPATILLAVVSWYLAGKPVLSLRPHLTRLEDRAIAMRDSLHEAWTGWVRRSLSNE</sequence>
<name>A0A158IVC3_9BURK</name>
<feature type="transmembrane region" description="Helical" evidence="1">
    <location>
        <begin position="33"/>
        <end position="54"/>
    </location>
</feature>
<proteinExistence type="predicted"/>
<evidence type="ECO:0000313" key="3">
    <source>
        <dbReference type="Proteomes" id="UP000054925"/>
    </source>
</evidence>
<keyword evidence="1" id="KW-0472">Membrane</keyword>
<accession>A0A158IVC3</accession>
<keyword evidence="1" id="KW-0812">Transmembrane</keyword>